<evidence type="ECO:0000313" key="3">
    <source>
        <dbReference type="Proteomes" id="UP000327039"/>
    </source>
</evidence>
<gene>
    <name evidence="2" type="ORF">F6B42_05540</name>
</gene>
<evidence type="ECO:0000256" key="1">
    <source>
        <dbReference type="SAM" id="MobiDB-lite"/>
    </source>
</evidence>
<dbReference type="EMBL" id="VYRZ01000001">
    <property type="protein sequence ID" value="KAA9089905.1"/>
    <property type="molecule type" value="Genomic_DNA"/>
</dbReference>
<name>A0A5J5IYI9_9MICO</name>
<feature type="region of interest" description="Disordered" evidence="1">
    <location>
        <begin position="1"/>
        <end position="42"/>
    </location>
</feature>
<dbReference type="AlphaFoldDB" id="A0A5J5IYI9"/>
<dbReference type="OrthoDB" id="5194813at2"/>
<evidence type="ECO:0000313" key="2">
    <source>
        <dbReference type="EMBL" id="KAA9089905.1"/>
    </source>
</evidence>
<dbReference type="InterPro" id="IPR018691">
    <property type="entry name" value="DUF2188"/>
</dbReference>
<keyword evidence="3" id="KW-1185">Reference proteome</keyword>
<dbReference type="Pfam" id="PF09954">
    <property type="entry name" value="DUF2188"/>
    <property type="match status" value="1"/>
</dbReference>
<proteinExistence type="predicted"/>
<comment type="caution">
    <text evidence="2">The sequence shown here is derived from an EMBL/GenBank/DDBJ whole genome shotgun (WGS) entry which is preliminary data.</text>
</comment>
<organism evidence="2 3">
    <name type="scientific">Microbacterium radiodurans</name>
    <dbReference type="NCBI Taxonomy" id="661398"/>
    <lineage>
        <taxon>Bacteria</taxon>
        <taxon>Bacillati</taxon>
        <taxon>Actinomycetota</taxon>
        <taxon>Actinomycetes</taxon>
        <taxon>Micrococcales</taxon>
        <taxon>Microbacteriaceae</taxon>
        <taxon>Microbacterium</taxon>
    </lineage>
</organism>
<protein>
    <submittedName>
        <fullName evidence="2">DUF2188 domain-containing protein</fullName>
    </submittedName>
</protein>
<accession>A0A5J5IYI9</accession>
<reference evidence="3" key="1">
    <citation type="submission" date="2019-09" db="EMBL/GenBank/DDBJ databases">
        <title>Mumia zhuanghuii sp. nov. isolated from the intestinal contents of plateau pika (Ochotona curzoniae) in the Qinghai-Tibet plateau of China.</title>
        <authorList>
            <person name="Tian Z."/>
        </authorList>
    </citation>
    <scope>NUCLEOTIDE SEQUENCE [LARGE SCALE GENOMIC DNA]</scope>
    <source>
        <strain evidence="3">DSM 25564</strain>
    </source>
</reference>
<sequence>MRSARRGSERAVAQPRRRNPGGGVGSERHRREGDGEMPKGDVETFCDDGVWRNRIVGGGTFVERFARRSDALAAAREIARERRVAHSVRTQDPPS</sequence>
<feature type="compositionally biased region" description="Basic and acidic residues" evidence="1">
    <location>
        <begin position="26"/>
        <end position="42"/>
    </location>
</feature>
<dbReference type="Proteomes" id="UP000327039">
    <property type="component" value="Unassembled WGS sequence"/>
</dbReference>